<dbReference type="GO" id="GO:0018836">
    <property type="term" value="F:alkylmercury lyase activity"/>
    <property type="evidence" value="ECO:0007669"/>
    <property type="project" value="InterPro"/>
</dbReference>
<evidence type="ECO:0000313" key="2">
    <source>
        <dbReference type="Proteomes" id="UP000323876"/>
    </source>
</evidence>
<sequence length="281" mass="32277">MAELSTRARAIRHRIMDQVRSTGTAPAIAELRAQFAVSDQQLAADLRDLEGAICVARQDDEHAGSPVFQDEPLATPQPPAGELVYARPFATFANHYRITVDGVQRWFAECAVEACAISGQFPGSEVIVDSVCRQTGRPVRLIGRDGILLDYEPKTLRVHLGYPLREMPHRVVGWCDYNSFFASEEAADQWRSEHPEIKGTTRAPEQMSHLITDLLGRKRLEYDYQPEFPLLRVTRNLRRFGLVETTRRGLPRVDTFWLPTPRMIRDWRRNGLGNFFRFRWR</sequence>
<dbReference type="RefSeq" id="WP_150407562.1">
    <property type="nucleotide sequence ID" value="NZ_VXLC01000033.1"/>
</dbReference>
<dbReference type="Pfam" id="PF03243">
    <property type="entry name" value="MerB"/>
    <property type="match status" value="1"/>
</dbReference>
<evidence type="ECO:0008006" key="3">
    <source>
        <dbReference type="Google" id="ProtNLM"/>
    </source>
</evidence>
<comment type="caution">
    <text evidence="1">The sequence shown here is derived from an EMBL/GenBank/DDBJ whole genome shotgun (WGS) entry which is preliminary data.</text>
</comment>
<organism evidence="1 2">
    <name type="scientific">Nocardia colli</name>
    <dbReference type="NCBI Taxonomy" id="2545717"/>
    <lineage>
        <taxon>Bacteria</taxon>
        <taxon>Bacillati</taxon>
        <taxon>Actinomycetota</taxon>
        <taxon>Actinomycetes</taxon>
        <taxon>Mycobacteriales</taxon>
        <taxon>Nocardiaceae</taxon>
        <taxon>Nocardia</taxon>
    </lineage>
</organism>
<dbReference type="InterPro" id="IPR004927">
    <property type="entry name" value="MerB"/>
</dbReference>
<dbReference type="Proteomes" id="UP000323876">
    <property type="component" value="Unassembled WGS sequence"/>
</dbReference>
<evidence type="ECO:0000313" key="1">
    <source>
        <dbReference type="EMBL" id="KAA8880481.1"/>
    </source>
</evidence>
<gene>
    <name evidence="1" type="ORF">F3087_40930</name>
</gene>
<protein>
    <recommendedName>
        <fullName evidence="3">Alkylmercury lyase</fullName>
    </recommendedName>
</protein>
<dbReference type="EMBL" id="VXLC01000033">
    <property type="protein sequence ID" value="KAA8880481.1"/>
    <property type="molecule type" value="Genomic_DNA"/>
</dbReference>
<dbReference type="AlphaFoldDB" id="A0A5N0DY57"/>
<proteinExistence type="predicted"/>
<dbReference type="Gene3D" id="3.30.450.410">
    <property type="match status" value="1"/>
</dbReference>
<keyword evidence="2" id="KW-1185">Reference proteome</keyword>
<dbReference type="SUPFAM" id="SSF160387">
    <property type="entry name" value="NosL/MerB-like"/>
    <property type="match status" value="1"/>
</dbReference>
<dbReference type="InterPro" id="IPR053717">
    <property type="entry name" value="MerB_lyase_sf"/>
</dbReference>
<reference evidence="1 2" key="1">
    <citation type="submission" date="2019-09" db="EMBL/GenBank/DDBJ databases">
        <authorList>
            <person name="Wang X."/>
        </authorList>
    </citation>
    <scope>NUCLEOTIDE SEQUENCE [LARGE SCALE GENOMIC DNA]</scope>
    <source>
        <strain evidence="1 2">CICC 11023</strain>
    </source>
</reference>
<dbReference type="OrthoDB" id="7185309at2"/>
<name>A0A5N0DY57_9NOCA</name>
<accession>A0A5N0DY57</accession>